<protein>
    <submittedName>
        <fullName evidence="1">Uncharacterized protein</fullName>
    </submittedName>
</protein>
<dbReference type="STRING" id="322505.SAMN04487836_11421"/>
<sequence length="409" mass="49864">MAKSVTEVLKEYLKAHESKHIGKYRFRAAYRSGDFVVKGIYYIMDNSFRTIEIFVELTVIDEEVNVTFSEKLNEQEKQYITNDLIEKIINRLQDKNYLHYSLYERFIDEKQPTEITTISPRDWIDVLNFMKYHYGVNQETSDRFNRLFRPAMANLRESKHYEEYLDAIYAFFENVDYQYEWGSGNSIYLDTEYQYHLFYLREMLKSLYENFDEFYNMQPDKTYRIIKLLCDHYRFAMMIMVDYMKRIIAPSSAQDKLFERLDQDYILFSEETKHFKDYNIVYSYLYYLYHDDHENYHKIVEDVIRIVVNYYLTYVNHDLDLALGNAFIKSEGYETIVEIFHTDYNTMIFTVFPIESFPDELKNTIRDELARAIRFFAGRMDNDQYRMSSLEQVLNINRLLLDNFREWYE</sequence>
<keyword evidence="2" id="KW-1185">Reference proteome</keyword>
<dbReference type="eggNOG" id="ENOG502Z8CI">
    <property type="taxonomic scope" value="Bacteria"/>
</dbReference>
<name>A0A1H6QI75_9FIRM</name>
<proteinExistence type="predicted"/>
<dbReference type="AlphaFoldDB" id="A0A1H6QI75"/>
<dbReference type="EMBL" id="FNYK01000002">
    <property type="protein sequence ID" value="SEI39130.1"/>
    <property type="molecule type" value="Genomic_DNA"/>
</dbReference>
<dbReference type="RefSeq" id="WP_074731109.1">
    <property type="nucleotide sequence ID" value="NZ_FNYK01000002.1"/>
</dbReference>
<evidence type="ECO:0000313" key="2">
    <source>
        <dbReference type="Proteomes" id="UP000183028"/>
    </source>
</evidence>
<dbReference type="Proteomes" id="UP000183028">
    <property type="component" value="Unassembled WGS sequence"/>
</dbReference>
<organism evidence="1 2">
    <name type="scientific">Sharpea azabuensis</name>
    <dbReference type="NCBI Taxonomy" id="322505"/>
    <lineage>
        <taxon>Bacteria</taxon>
        <taxon>Bacillati</taxon>
        <taxon>Bacillota</taxon>
        <taxon>Erysipelotrichia</taxon>
        <taxon>Erysipelotrichales</taxon>
        <taxon>Coprobacillaceae</taxon>
        <taxon>Sharpea</taxon>
    </lineage>
</organism>
<reference evidence="2" key="1">
    <citation type="submission" date="2016-10" db="EMBL/GenBank/DDBJ databases">
        <authorList>
            <person name="Varghese N."/>
        </authorList>
    </citation>
    <scope>NUCLEOTIDE SEQUENCE [LARGE SCALE GENOMIC DNA]</scope>
    <source>
        <strain evidence="2">DSM 20406</strain>
    </source>
</reference>
<gene>
    <name evidence="1" type="ORF">SAMN04487834_100233</name>
</gene>
<accession>A0A1H6QI75</accession>
<dbReference type="OrthoDB" id="1648940at2"/>
<evidence type="ECO:0000313" key="1">
    <source>
        <dbReference type="EMBL" id="SEI39130.1"/>
    </source>
</evidence>